<dbReference type="AlphaFoldDB" id="A0A402DVL0"/>
<name>A0A402DVL0_9CELL</name>
<comment type="caution">
    <text evidence="2">The sequence shown here is derived from an EMBL/GenBank/DDBJ whole genome shotgun (WGS) entry which is preliminary data.</text>
</comment>
<dbReference type="EMBL" id="BIMR01000311">
    <property type="protein sequence ID" value="GCE78116.1"/>
    <property type="molecule type" value="Genomic_DNA"/>
</dbReference>
<keyword evidence="1" id="KW-0732">Signal</keyword>
<proteinExistence type="predicted"/>
<feature type="chain" id="PRO_5019412664" evidence="1">
    <location>
        <begin position="35"/>
        <end position="203"/>
    </location>
</feature>
<feature type="signal peptide" evidence="1">
    <location>
        <begin position="1"/>
        <end position="34"/>
    </location>
</feature>
<evidence type="ECO:0000313" key="3">
    <source>
        <dbReference type="Proteomes" id="UP000289954"/>
    </source>
</evidence>
<sequence>MPVGPARRRWVRAVAAAGLVVALASTWCVTSTSAAFSDHAAARLGSAGTVGGAYDLAVRTADGTLHEGHPTAVTLDTTGLGRVPARGAGPEPVVTLAVVTTTEATGPVTLTLASARPAAPADPGTGTSADPFDQVLATVSVDGTVVADHVPAAALGAVRLDGWERDVPREVAVAFALLPGPQGNPYYYDRELQVRITLTGSTT</sequence>
<keyword evidence="3" id="KW-1185">Reference proteome</keyword>
<accession>A0A402DVL0</accession>
<evidence type="ECO:0000313" key="2">
    <source>
        <dbReference type="EMBL" id="GCE78116.1"/>
    </source>
</evidence>
<gene>
    <name evidence="2" type="ORF">CBZ_31720</name>
</gene>
<reference evidence="2 3" key="1">
    <citation type="submission" date="2019-01" db="EMBL/GenBank/DDBJ databases">
        <title>Draft genome sequence of Cellulomonas takizawaensis strain TKZ-21.</title>
        <authorList>
            <person name="Yamamura H."/>
            <person name="Hayashi T."/>
            <person name="Hamada M."/>
            <person name="Serisawa Y."/>
            <person name="Matsuyama K."/>
            <person name="Nakagawa Y."/>
            <person name="Otoguro M."/>
            <person name="Yanagida F."/>
            <person name="Hayakawa M."/>
        </authorList>
    </citation>
    <scope>NUCLEOTIDE SEQUENCE [LARGE SCALE GENOMIC DNA]</scope>
    <source>
        <strain evidence="2 3">NBRC12680</strain>
    </source>
</reference>
<dbReference type="RefSeq" id="WP_130782756.1">
    <property type="nucleotide sequence ID" value="NZ_BIMR01000311.1"/>
</dbReference>
<protein>
    <submittedName>
        <fullName evidence="2">Uncharacterized protein</fullName>
    </submittedName>
</protein>
<organism evidence="2 3">
    <name type="scientific">Cellulomonas biazotea</name>
    <dbReference type="NCBI Taxonomy" id="1709"/>
    <lineage>
        <taxon>Bacteria</taxon>
        <taxon>Bacillati</taxon>
        <taxon>Actinomycetota</taxon>
        <taxon>Actinomycetes</taxon>
        <taxon>Micrococcales</taxon>
        <taxon>Cellulomonadaceae</taxon>
        <taxon>Cellulomonas</taxon>
    </lineage>
</organism>
<dbReference type="Proteomes" id="UP000289954">
    <property type="component" value="Unassembled WGS sequence"/>
</dbReference>
<dbReference type="InterPro" id="IPR006311">
    <property type="entry name" value="TAT_signal"/>
</dbReference>
<dbReference type="PROSITE" id="PS51318">
    <property type="entry name" value="TAT"/>
    <property type="match status" value="1"/>
</dbReference>
<evidence type="ECO:0000256" key="1">
    <source>
        <dbReference type="SAM" id="SignalP"/>
    </source>
</evidence>